<dbReference type="PANTHER" id="PTHR24253:SF159">
    <property type="entry name" value="SERINE PROTEASE 42"/>
    <property type="match status" value="1"/>
</dbReference>
<evidence type="ECO:0000256" key="5">
    <source>
        <dbReference type="ARBA" id="ARBA00023180"/>
    </source>
</evidence>
<feature type="transmembrane region" description="Helical" evidence="7">
    <location>
        <begin position="263"/>
        <end position="281"/>
    </location>
</feature>
<dbReference type="InterPro" id="IPR009003">
    <property type="entry name" value="Peptidase_S1_PA"/>
</dbReference>
<accession>A0ABM0QU33</accession>
<keyword evidence="5" id="KW-0325">Glycoprotein</keyword>
<evidence type="ECO:0000256" key="3">
    <source>
        <dbReference type="ARBA" id="ARBA00022801"/>
    </source>
</evidence>
<dbReference type="PRINTS" id="PR00722">
    <property type="entry name" value="CHYMOTRYPSIN"/>
</dbReference>
<keyword evidence="4" id="KW-1015">Disulfide bond</keyword>
<dbReference type="PROSITE" id="PS00135">
    <property type="entry name" value="TRYPSIN_SER"/>
    <property type="match status" value="1"/>
</dbReference>
<keyword evidence="9" id="KW-1185">Reference proteome</keyword>
<keyword evidence="2" id="KW-0732">Signal</keyword>
<evidence type="ECO:0000259" key="8">
    <source>
        <dbReference type="PROSITE" id="PS50240"/>
    </source>
</evidence>
<keyword evidence="3 6" id="KW-0378">Hydrolase</keyword>
<gene>
    <name evidence="10" type="primary">PRSS42</name>
</gene>
<dbReference type="PANTHER" id="PTHR24253">
    <property type="entry name" value="TRANSMEMBRANE PROTEASE SERINE"/>
    <property type="match status" value="1"/>
</dbReference>
<dbReference type="PROSITE" id="PS00134">
    <property type="entry name" value="TRYPSIN_HIS"/>
    <property type="match status" value="1"/>
</dbReference>
<keyword evidence="7" id="KW-1133">Transmembrane helix</keyword>
<dbReference type="GeneID" id="103591236"/>
<dbReference type="Proteomes" id="UP000694923">
    <property type="component" value="Unplaced"/>
</dbReference>
<dbReference type="InterPro" id="IPR018114">
    <property type="entry name" value="TRYPSIN_HIS"/>
</dbReference>
<proteinExistence type="predicted"/>
<dbReference type="SMART" id="SM00020">
    <property type="entry name" value="Tryp_SPc"/>
    <property type="match status" value="1"/>
</dbReference>
<evidence type="ECO:0000256" key="6">
    <source>
        <dbReference type="RuleBase" id="RU363034"/>
    </source>
</evidence>
<dbReference type="SUPFAM" id="SSF50494">
    <property type="entry name" value="Trypsin-like serine proteases"/>
    <property type="match status" value="1"/>
</dbReference>
<evidence type="ECO:0000256" key="2">
    <source>
        <dbReference type="ARBA" id="ARBA00022729"/>
    </source>
</evidence>
<organism evidence="9 10">
    <name type="scientific">Galeopterus variegatus</name>
    <name type="common">Malayan flying lemur</name>
    <name type="synonym">Cynocephalus variegatus</name>
    <dbReference type="NCBI Taxonomy" id="482537"/>
    <lineage>
        <taxon>Eukaryota</taxon>
        <taxon>Metazoa</taxon>
        <taxon>Chordata</taxon>
        <taxon>Craniata</taxon>
        <taxon>Vertebrata</taxon>
        <taxon>Euteleostomi</taxon>
        <taxon>Mammalia</taxon>
        <taxon>Eutheria</taxon>
        <taxon>Euarchontoglires</taxon>
        <taxon>Dermoptera</taxon>
        <taxon>Cynocephalidae</taxon>
        <taxon>Galeopterus</taxon>
    </lineage>
</organism>
<dbReference type="InterPro" id="IPR043504">
    <property type="entry name" value="Peptidase_S1_PA_chymotrypsin"/>
</dbReference>
<keyword evidence="7" id="KW-0812">Transmembrane</keyword>
<dbReference type="GO" id="GO:0008233">
    <property type="term" value="F:peptidase activity"/>
    <property type="evidence" value="ECO:0007669"/>
    <property type="project" value="UniProtKB-KW"/>
</dbReference>
<keyword evidence="6" id="KW-0720">Serine protease</keyword>
<evidence type="ECO:0000256" key="4">
    <source>
        <dbReference type="ARBA" id="ARBA00023157"/>
    </source>
</evidence>
<protein>
    <submittedName>
        <fullName evidence="10">Serine protease 42</fullName>
    </submittedName>
</protein>
<evidence type="ECO:0000313" key="10">
    <source>
        <dbReference type="RefSeq" id="XP_008571874.1"/>
    </source>
</evidence>
<dbReference type="InterPro" id="IPR001254">
    <property type="entry name" value="Trypsin_dom"/>
</dbReference>
<name>A0ABM0QU33_GALVR</name>
<keyword evidence="1 6" id="KW-0645">Protease</keyword>
<evidence type="ECO:0000313" key="9">
    <source>
        <dbReference type="Proteomes" id="UP000694923"/>
    </source>
</evidence>
<dbReference type="Pfam" id="PF00089">
    <property type="entry name" value="Trypsin"/>
    <property type="match status" value="1"/>
</dbReference>
<dbReference type="RefSeq" id="XP_008571874.1">
    <property type="nucleotide sequence ID" value="XM_008573652.1"/>
</dbReference>
<evidence type="ECO:0000256" key="1">
    <source>
        <dbReference type="ARBA" id="ARBA00022670"/>
    </source>
</evidence>
<reference evidence="10" key="1">
    <citation type="submission" date="2025-08" db="UniProtKB">
        <authorList>
            <consortium name="RefSeq"/>
        </authorList>
    </citation>
    <scope>IDENTIFICATION</scope>
</reference>
<evidence type="ECO:0000256" key="7">
    <source>
        <dbReference type="SAM" id="Phobius"/>
    </source>
</evidence>
<sequence>MTTDMYAFGPVCGRPNLKIVGGTDAEEGKWPWQVSLRINGKHVCGASLLTSQWVLTAAHCIFSYFQYTVKIGDRSVRNENTSLVIPIKNIIVHPKFSTIVSARNDLALLQLLYAVNFTSTIRPICIPRETFQVKDGTKCWVTGWGRTTEGVFLPPSEILQEVDQYIIHYQKCNKLIQNYLSSARDLVVKGMVCGYKERGKDSCQGDSGGPLACEFNDTWVQVGIVSWGIGCGREGVPGVYTEIGFYSKWMVAVVNQATSLCPVMFLILLLCLVLPLGILVTL</sequence>
<dbReference type="Gene3D" id="2.40.10.10">
    <property type="entry name" value="Trypsin-like serine proteases"/>
    <property type="match status" value="2"/>
</dbReference>
<dbReference type="InterPro" id="IPR001314">
    <property type="entry name" value="Peptidase_S1A"/>
</dbReference>
<dbReference type="GO" id="GO:0006508">
    <property type="term" value="P:proteolysis"/>
    <property type="evidence" value="ECO:0007669"/>
    <property type="project" value="UniProtKB-KW"/>
</dbReference>
<feature type="domain" description="Peptidase S1" evidence="8">
    <location>
        <begin position="19"/>
        <end position="255"/>
    </location>
</feature>
<dbReference type="CDD" id="cd00190">
    <property type="entry name" value="Tryp_SPc"/>
    <property type="match status" value="1"/>
</dbReference>
<dbReference type="InterPro" id="IPR033116">
    <property type="entry name" value="TRYPSIN_SER"/>
</dbReference>
<dbReference type="PROSITE" id="PS50240">
    <property type="entry name" value="TRYPSIN_DOM"/>
    <property type="match status" value="1"/>
</dbReference>
<keyword evidence="7" id="KW-0472">Membrane</keyword>